<organism evidence="1 2">
    <name type="scientific">Thiothrix unzii</name>
    <dbReference type="NCBI Taxonomy" id="111769"/>
    <lineage>
        <taxon>Bacteria</taxon>
        <taxon>Pseudomonadati</taxon>
        <taxon>Pseudomonadota</taxon>
        <taxon>Gammaproteobacteria</taxon>
        <taxon>Thiotrichales</taxon>
        <taxon>Thiotrichaceae</taxon>
        <taxon>Thiothrix</taxon>
    </lineage>
</organism>
<proteinExistence type="predicted"/>
<name>A0A975IIS7_9GAMM</name>
<protein>
    <submittedName>
        <fullName evidence="1">Uncharacterized protein</fullName>
    </submittedName>
</protein>
<dbReference type="AlphaFoldDB" id="A0A975IIS7"/>
<sequence length="104" mass="11528">MTAWFTKNLGDAMLAHPALEQLRELFGQTYGLNGYADDTALFTRHESEGRLHCEVNVYFSPATFSIATVVNATPCRKPIPTDLGLFMGSEAAWPALFPHQRGKL</sequence>
<gene>
    <name evidence="1" type="ORF">J9260_06355</name>
</gene>
<reference evidence="1" key="1">
    <citation type="submission" date="2021-04" db="EMBL/GenBank/DDBJ databases">
        <title>Genomics, taxonomy and metabolism of representatives of sulfur bacteria of the genus Thiothrix: Thiothrix fructosivorans QT, Thiothrix unzii A1T and three new species, Thiothrix subterranea sp. nov., Thiothrix litoralis sp. nov. and 'Candidatus Thiothrix anitrata' sp. nov.</title>
        <authorList>
            <person name="Ravin N.V."/>
            <person name="Smolyakov D."/>
            <person name="Rudenko T.S."/>
            <person name="Mardanov A.V."/>
            <person name="Beletsky A.V."/>
            <person name="Markov N.D."/>
            <person name="Fomenkov A.I."/>
            <person name="Roberts R.J."/>
            <person name="Karnachuk O.V."/>
            <person name="Novikov A."/>
            <person name="Grabovich M.Y."/>
        </authorList>
    </citation>
    <scope>NUCLEOTIDE SEQUENCE</scope>
    <source>
        <strain evidence="1">A1</strain>
    </source>
</reference>
<keyword evidence="2" id="KW-1185">Reference proteome</keyword>
<dbReference type="EMBL" id="CP072793">
    <property type="protein sequence ID" value="QTR55267.1"/>
    <property type="molecule type" value="Genomic_DNA"/>
</dbReference>
<evidence type="ECO:0000313" key="1">
    <source>
        <dbReference type="EMBL" id="QTR55267.1"/>
    </source>
</evidence>
<accession>A0A975IIS7</accession>
<dbReference type="Proteomes" id="UP000672009">
    <property type="component" value="Chromosome"/>
</dbReference>
<evidence type="ECO:0000313" key="2">
    <source>
        <dbReference type="Proteomes" id="UP000672009"/>
    </source>
</evidence>
<dbReference type="KEGG" id="tun:J9260_06355"/>